<name>A0ABQ3N621_9BACI</name>
<accession>A0ABQ3N621</accession>
<dbReference type="PANTHER" id="PTHR11085:SF4">
    <property type="entry name" value="NAD-DEPENDENT PROTEIN DEACYLASE"/>
    <property type="match status" value="1"/>
</dbReference>
<evidence type="ECO:0000256" key="1">
    <source>
        <dbReference type="ARBA" id="ARBA00012928"/>
    </source>
</evidence>
<dbReference type="EMBL" id="BNDS01000009">
    <property type="protein sequence ID" value="GHH98943.1"/>
    <property type="molecule type" value="Genomic_DNA"/>
</dbReference>
<reference evidence="6 7" key="1">
    <citation type="journal article" date="2022" name="Int. J. Syst. Evol. Microbiol.">
        <title>Neobacillus kokaensis sp. nov., isolated from soil.</title>
        <authorList>
            <person name="Yuki K."/>
            <person name="Matsubara H."/>
            <person name="Yamaguchi S."/>
        </authorList>
    </citation>
    <scope>NUCLEOTIDE SEQUENCE [LARGE SCALE GENOMIC DNA]</scope>
    <source>
        <strain evidence="6 7">LOB 377</strain>
    </source>
</reference>
<evidence type="ECO:0000256" key="2">
    <source>
        <dbReference type="ARBA" id="ARBA00022679"/>
    </source>
</evidence>
<dbReference type="SUPFAM" id="SSF52467">
    <property type="entry name" value="DHS-like NAD/FAD-binding domain"/>
    <property type="match status" value="1"/>
</dbReference>
<dbReference type="EC" id="2.3.1.286" evidence="1"/>
<feature type="domain" description="Deacetylase sirtuin-type" evidence="5">
    <location>
        <begin position="1"/>
        <end position="256"/>
    </location>
</feature>
<keyword evidence="2" id="KW-0808">Transferase</keyword>
<keyword evidence="4" id="KW-0862">Zinc</keyword>
<feature type="binding site" evidence="4">
    <location>
        <position position="125"/>
    </location>
    <ligand>
        <name>Zn(2+)</name>
        <dbReference type="ChEBI" id="CHEBI:29105"/>
    </ligand>
</feature>
<dbReference type="InterPro" id="IPR026591">
    <property type="entry name" value="Sirtuin_cat_small_dom_sf"/>
</dbReference>
<dbReference type="InterPro" id="IPR050134">
    <property type="entry name" value="NAD-dep_sirtuin_deacylases"/>
</dbReference>
<dbReference type="InterPro" id="IPR029035">
    <property type="entry name" value="DHS-like_NAD/FAD-binding_dom"/>
</dbReference>
<keyword evidence="3" id="KW-0520">NAD</keyword>
<evidence type="ECO:0000259" key="5">
    <source>
        <dbReference type="PROSITE" id="PS50305"/>
    </source>
</evidence>
<dbReference type="Gene3D" id="3.30.1600.10">
    <property type="entry name" value="SIR2/SIRT2 'Small Domain"/>
    <property type="match status" value="1"/>
</dbReference>
<dbReference type="PROSITE" id="PS50305">
    <property type="entry name" value="SIRTUIN"/>
    <property type="match status" value="1"/>
</dbReference>
<comment type="caution">
    <text evidence="6">The sequence shown here is derived from an EMBL/GenBank/DDBJ whole genome shotgun (WGS) entry which is preliminary data.</text>
</comment>
<dbReference type="InterPro" id="IPR003000">
    <property type="entry name" value="Sirtuin"/>
</dbReference>
<dbReference type="Gene3D" id="3.40.50.1220">
    <property type="entry name" value="TPP-binding domain"/>
    <property type="match status" value="1"/>
</dbReference>
<dbReference type="NCBIfam" id="NF001752">
    <property type="entry name" value="PRK00481.1-1"/>
    <property type="match status" value="1"/>
</dbReference>
<dbReference type="Pfam" id="PF02146">
    <property type="entry name" value="SIR2"/>
    <property type="match status" value="1"/>
</dbReference>
<proteinExistence type="predicted"/>
<feature type="binding site" evidence="4">
    <location>
        <position position="150"/>
    </location>
    <ligand>
        <name>Zn(2+)</name>
        <dbReference type="ChEBI" id="CHEBI:29105"/>
    </ligand>
</feature>
<gene>
    <name evidence="6" type="primary">cobB</name>
    <name evidence="6" type="ORF">AM1BK_24860</name>
</gene>
<dbReference type="CDD" id="cd01407">
    <property type="entry name" value="SIR2-fam"/>
    <property type="match status" value="1"/>
</dbReference>
<feature type="active site" description="Proton acceptor" evidence="4">
    <location>
        <position position="117"/>
    </location>
</feature>
<feature type="binding site" evidence="4">
    <location>
        <position position="128"/>
    </location>
    <ligand>
        <name>Zn(2+)</name>
        <dbReference type="ChEBI" id="CHEBI:29105"/>
    </ligand>
</feature>
<evidence type="ECO:0000256" key="4">
    <source>
        <dbReference type="PROSITE-ProRule" id="PRU00236"/>
    </source>
</evidence>
<organism evidence="6 7">
    <name type="scientific">Neobacillus kokaensis</name>
    <dbReference type="NCBI Taxonomy" id="2759023"/>
    <lineage>
        <taxon>Bacteria</taxon>
        <taxon>Bacillati</taxon>
        <taxon>Bacillota</taxon>
        <taxon>Bacilli</taxon>
        <taxon>Bacillales</taxon>
        <taxon>Bacillaceae</taxon>
        <taxon>Neobacillus</taxon>
    </lineage>
</organism>
<protein>
    <recommendedName>
        <fullName evidence="1">protein acetyllysine N-acetyltransferase</fullName>
        <ecNumber evidence="1">2.3.1.286</ecNumber>
    </recommendedName>
</protein>
<dbReference type="RefSeq" id="WP_191273237.1">
    <property type="nucleotide sequence ID" value="NZ_BNDS01000009.1"/>
</dbReference>
<evidence type="ECO:0000313" key="7">
    <source>
        <dbReference type="Proteomes" id="UP000637074"/>
    </source>
</evidence>
<dbReference type="InterPro" id="IPR026590">
    <property type="entry name" value="Ssirtuin_cat_dom"/>
</dbReference>
<dbReference type="Proteomes" id="UP000637074">
    <property type="component" value="Unassembled WGS sequence"/>
</dbReference>
<dbReference type="PANTHER" id="PTHR11085">
    <property type="entry name" value="NAD-DEPENDENT PROTEIN DEACYLASE SIRTUIN-5, MITOCHONDRIAL-RELATED"/>
    <property type="match status" value="1"/>
</dbReference>
<evidence type="ECO:0000256" key="3">
    <source>
        <dbReference type="ARBA" id="ARBA00023027"/>
    </source>
</evidence>
<sequence length="256" mass="29395">MISTIETCTNLIRDAENIVVLTGAGISTESGIKDFRSKTGVYQHAPEYILSLDYFYYNPVDFYQFAVEHLYHPDAISNKGHEILAKWEGQGKVRHIITQNIDGLHQKAGSQQVIEFHGTMKTASCLNCRKIYPTEEMVSRMQTMEDFYICNHCQSKREKDRYIKPDVVLFGDAGEWFTAQGFHTILQYIDQADCILVLGTSLKVTPFSSFPRYRKRDVPLIIINKGDTPYDHQAGTYVIQESIGKILEQIDRNLRR</sequence>
<keyword evidence="7" id="KW-1185">Reference proteome</keyword>
<keyword evidence="4" id="KW-0479">Metal-binding</keyword>
<feature type="binding site" evidence="4">
    <location>
        <position position="153"/>
    </location>
    <ligand>
        <name>Zn(2+)</name>
        <dbReference type="ChEBI" id="CHEBI:29105"/>
    </ligand>
</feature>
<evidence type="ECO:0000313" key="6">
    <source>
        <dbReference type="EMBL" id="GHH98943.1"/>
    </source>
</evidence>